<name>A0AA46YKA0_9ACTN</name>
<evidence type="ECO:0008006" key="5">
    <source>
        <dbReference type="Google" id="ProtNLM"/>
    </source>
</evidence>
<proteinExistence type="predicted"/>
<organism evidence="3 4">
    <name type="scientific">Solicola gregarius</name>
    <dbReference type="NCBI Taxonomy" id="2908642"/>
    <lineage>
        <taxon>Bacteria</taxon>
        <taxon>Bacillati</taxon>
        <taxon>Actinomycetota</taxon>
        <taxon>Actinomycetes</taxon>
        <taxon>Propionibacteriales</taxon>
        <taxon>Nocardioidaceae</taxon>
        <taxon>Solicola</taxon>
    </lineage>
</organism>
<gene>
    <name evidence="3" type="ORF">L0C25_00060</name>
    <name evidence="2" type="ORF">L0C25_23760</name>
</gene>
<keyword evidence="4" id="KW-1185">Reference proteome</keyword>
<feature type="transmembrane region" description="Helical" evidence="1">
    <location>
        <begin position="119"/>
        <end position="141"/>
    </location>
</feature>
<accession>A0AA46YKA0</accession>
<keyword evidence="1" id="KW-1133">Transmembrane helix</keyword>
<evidence type="ECO:0000256" key="1">
    <source>
        <dbReference type="SAM" id="Phobius"/>
    </source>
</evidence>
<feature type="transmembrane region" description="Helical" evidence="1">
    <location>
        <begin position="93"/>
        <end position="113"/>
    </location>
</feature>
<dbReference type="Proteomes" id="UP001164390">
    <property type="component" value="Chromosome"/>
</dbReference>
<evidence type="ECO:0000313" key="3">
    <source>
        <dbReference type="EMBL" id="UYM05520.1"/>
    </source>
</evidence>
<dbReference type="KEGG" id="sgrg:L0C25_00060"/>
<keyword evidence="1" id="KW-0812">Transmembrane</keyword>
<dbReference type="AlphaFoldDB" id="A0AA46YKA0"/>
<evidence type="ECO:0000313" key="2">
    <source>
        <dbReference type="EMBL" id="UYM05488.1"/>
    </source>
</evidence>
<protein>
    <recommendedName>
        <fullName evidence="5">Transmembrane protein</fullName>
    </recommendedName>
</protein>
<dbReference type="EMBL" id="CP094970">
    <property type="protein sequence ID" value="UYM05520.1"/>
    <property type="molecule type" value="Genomic_DNA"/>
</dbReference>
<feature type="transmembrane region" description="Helical" evidence="1">
    <location>
        <begin position="6"/>
        <end position="24"/>
    </location>
</feature>
<dbReference type="KEGG" id="sgrg:L0C25_23760"/>
<dbReference type="EMBL" id="CP094970">
    <property type="protein sequence ID" value="UYM05488.1"/>
    <property type="molecule type" value="Genomic_DNA"/>
</dbReference>
<sequence length="198" mass="22121">MSNQLMGVVLAAVIPLAIVGASRLTGHWFRTEWLPQDRIEKGYRERKRLLMMADQLAKDGETAWAEEWRRTARSAAVRPLAEMEFAREHPVRSIFLAGVMVAYALFVILGLLGRLLPLLMIPAVIACFVAIVGLVYWVGTVPRARRQIRRRIDQKLSVQRLADADRPVEAHNASSAAVPLEGRDNMRVPGLTSKTATN</sequence>
<evidence type="ECO:0000313" key="4">
    <source>
        <dbReference type="Proteomes" id="UP001164390"/>
    </source>
</evidence>
<reference evidence="3" key="1">
    <citation type="submission" date="2022-01" db="EMBL/GenBank/DDBJ databases">
        <title>Nocardioidaceae gen. sp. A5X3R13.</title>
        <authorList>
            <person name="Lopez Marin M.A."/>
            <person name="Uhlik O."/>
        </authorList>
    </citation>
    <scope>NUCLEOTIDE SEQUENCE</scope>
    <source>
        <strain evidence="3">A5X3R13</strain>
    </source>
</reference>
<dbReference type="RefSeq" id="WP_271634322.1">
    <property type="nucleotide sequence ID" value="NZ_CP094970.1"/>
</dbReference>
<keyword evidence="1" id="KW-0472">Membrane</keyword>